<proteinExistence type="predicted"/>
<evidence type="ECO:0000313" key="2">
    <source>
        <dbReference type="Proteomes" id="UP000573599"/>
    </source>
</evidence>
<accession>A0A852WME0</accession>
<reference evidence="1 2" key="1">
    <citation type="submission" date="2020-07" db="EMBL/GenBank/DDBJ databases">
        <title>Sequencing the genomes of 1000 actinobacteria strains.</title>
        <authorList>
            <person name="Klenk H.-P."/>
        </authorList>
    </citation>
    <scope>NUCLEOTIDE SEQUENCE [LARGE SCALE GENOMIC DNA]</scope>
    <source>
        <strain evidence="1 2">DSM 23987</strain>
    </source>
</reference>
<organism evidence="1 2">
    <name type="scientific">Pedococcus badiiscoriae</name>
    <dbReference type="NCBI Taxonomy" id="642776"/>
    <lineage>
        <taxon>Bacteria</taxon>
        <taxon>Bacillati</taxon>
        <taxon>Actinomycetota</taxon>
        <taxon>Actinomycetes</taxon>
        <taxon>Micrococcales</taxon>
        <taxon>Intrasporangiaceae</taxon>
        <taxon>Pedococcus</taxon>
    </lineage>
</organism>
<evidence type="ECO:0000313" key="1">
    <source>
        <dbReference type="EMBL" id="NYG07974.1"/>
    </source>
</evidence>
<keyword evidence="2" id="KW-1185">Reference proteome</keyword>
<evidence type="ECO:0008006" key="3">
    <source>
        <dbReference type="Google" id="ProtNLM"/>
    </source>
</evidence>
<dbReference type="RefSeq" id="WP_179422243.1">
    <property type="nucleotide sequence ID" value="NZ_JACCAB010000001.1"/>
</dbReference>
<dbReference type="PROSITE" id="PS51257">
    <property type="entry name" value="PROKAR_LIPOPROTEIN"/>
    <property type="match status" value="1"/>
</dbReference>
<dbReference type="AlphaFoldDB" id="A0A852WME0"/>
<protein>
    <recommendedName>
        <fullName evidence="3">Lipoprotein</fullName>
    </recommendedName>
</protein>
<dbReference type="Proteomes" id="UP000573599">
    <property type="component" value="Unassembled WGS sequence"/>
</dbReference>
<dbReference type="EMBL" id="JACCAB010000001">
    <property type="protein sequence ID" value="NYG07974.1"/>
    <property type="molecule type" value="Genomic_DNA"/>
</dbReference>
<sequence>MADQSRTRAGDARAKTIVILAAAAVAALSACSPKEPTMTPHESRDQTIRVVHETQKLLSAGPWRVDLGAYPEECTLSDGSTGVSYADAESAEPTADHIGDANRIADYWKTLGMSVRVVTQNPTAYATGGPLKGASFSTSPGLYSIEASSTCVPGNAANLLGELSG</sequence>
<gene>
    <name evidence="1" type="ORF">BJ986_002461</name>
</gene>
<name>A0A852WME0_9MICO</name>
<comment type="caution">
    <text evidence="1">The sequence shown here is derived from an EMBL/GenBank/DDBJ whole genome shotgun (WGS) entry which is preliminary data.</text>
</comment>